<feature type="region of interest" description="Disordered" evidence="1">
    <location>
        <begin position="309"/>
        <end position="581"/>
    </location>
</feature>
<feature type="region of interest" description="Disordered" evidence="1">
    <location>
        <begin position="106"/>
        <end position="164"/>
    </location>
</feature>
<feature type="compositionally biased region" description="Low complexity" evidence="1">
    <location>
        <begin position="484"/>
        <end position="517"/>
    </location>
</feature>
<feature type="region of interest" description="Disordered" evidence="1">
    <location>
        <begin position="598"/>
        <end position="648"/>
    </location>
</feature>
<sequence>TEAHALEALDALPVLHRRALRRLRLEGGGGPSRGRRCARSGGRGWALRLLRAAGGGERGGGGPAEHQELQARAPQYWSPGPADRRGLPGGHPVLLRLHPHRRRVAGPGVAGAAAPAAGRAVRATRGGEPGRQRRGAGAGGGERRGRRSGLGHRQGDAGPGGAARPVRPLFLVLCGACRDWGRADQRDGVADLAAADGGARPGDAQRAERRRLPPQPLRLGLPAGQRGQRAHRAGALGGGLRPQPARRPLQQRLPEPARAAEQPAAPLPPRGAQGGAQGAVRRGAGHRVGAADRHLGLGLRLLPAARHLPRRHRARRRGAAVRLRPPHGHQHDRVGVLAHAGGGAGGAAPRPCRRRRGHRPAHHPAPGVLPGGPLPRGPGARPGRGGGPVRHHPGPRGRLARGGLGRLVPGPGQGPRAGPAGPAPGGRAGGGQPAQRRLCPRGSGSRGHPGQAAAPRARPGRARRRPRRLAGRADGGRGTRRAARAGGRLAARAAAVLPRPGARPRAGRGQPAPQPRAAGHRPPPGLPARAPPARPLRLPRQVAGPAVRGPEPDGVGGEHEAGAHPRPPLRPLAPGRLARGRAQEDALRIALRLRAHGGQAVAPAPGRQGRRRAPGLGRPRGRAARRGRAAHHPLRTLPPAGGGGCDGGSPEACSIRRRQVTSLTPGEMRESEAGGPMSLGASGCLLPPSTPEHSVPAAFCCLGGRAHDALPSLPCTAE</sequence>
<accession>A0A1D1ZX82</accession>
<feature type="compositionally biased region" description="Low complexity" evidence="1">
    <location>
        <begin position="106"/>
        <end position="126"/>
    </location>
</feature>
<feature type="region of interest" description="Disordered" evidence="1">
    <location>
        <begin position="193"/>
        <end position="287"/>
    </location>
</feature>
<feature type="compositionally biased region" description="Low complexity" evidence="1">
    <location>
        <begin position="217"/>
        <end position="227"/>
    </location>
</feature>
<reference evidence="2" key="1">
    <citation type="submission" date="2015-08" db="EMBL/GenBank/DDBJ databases">
        <authorList>
            <person name="Babu N.S."/>
            <person name="Beckwith C.J."/>
            <person name="Beseler K.G."/>
            <person name="Brison A."/>
            <person name="Carone J.V."/>
            <person name="Caskin T.P."/>
            <person name="Diamond M."/>
            <person name="Durham M.E."/>
            <person name="Foxe J.M."/>
            <person name="Go M."/>
            <person name="Henderson B.A."/>
            <person name="Jones I.B."/>
            <person name="McGettigan J.A."/>
            <person name="Micheletti S.J."/>
            <person name="Nasrallah M.E."/>
            <person name="Ortiz D."/>
            <person name="Piller C.R."/>
            <person name="Privatt S.R."/>
            <person name="Schneider S.L."/>
            <person name="Sharp S."/>
            <person name="Smith T.C."/>
            <person name="Stanton J.D."/>
            <person name="Ullery H.E."/>
            <person name="Wilson R.J."/>
            <person name="Serrano M.G."/>
            <person name="Buck G."/>
            <person name="Lee V."/>
            <person name="Wang Y."/>
            <person name="Carvalho R."/>
            <person name="Voegtly L."/>
            <person name="Shi R."/>
            <person name="Duckworth R."/>
            <person name="Johnson A."/>
            <person name="Loviza R."/>
            <person name="Walstead R."/>
            <person name="Shah Z."/>
            <person name="Kiflezghi M."/>
            <person name="Wade K."/>
            <person name="Ball S.L."/>
            <person name="Bradley K.W."/>
            <person name="Asai D.J."/>
            <person name="Bowman C.A."/>
            <person name="Russell D.A."/>
            <person name="Pope W.H."/>
            <person name="Jacobs-Sera D."/>
            <person name="Hendrix R.W."/>
            <person name="Hatfull G.F."/>
        </authorList>
    </citation>
    <scope>NUCLEOTIDE SEQUENCE</scope>
</reference>
<feature type="compositionally biased region" description="Basic residues" evidence="1">
    <location>
        <begin position="608"/>
        <end position="634"/>
    </location>
</feature>
<proteinExistence type="predicted"/>
<dbReference type="AlphaFoldDB" id="A0A1D1ZX82"/>
<feature type="compositionally biased region" description="Gly residues" evidence="1">
    <location>
        <begin position="400"/>
        <end position="415"/>
    </location>
</feature>
<protein>
    <submittedName>
        <fullName evidence="2">Uncharacterized protein</fullName>
    </submittedName>
</protein>
<feature type="compositionally biased region" description="Basic residues" evidence="1">
    <location>
        <begin position="389"/>
        <end position="399"/>
    </location>
</feature>
<organism evidence="2">
    <name type="scientific">Auxenochlorella protothecoides</name>
    <name type="common">Green microalga</name>
    <name type="synonym">Chlorella protothecoides</name>
    <dbReference type="NCBI Taxonomy" id="3075"/>
    <lineage>
        <taxon>Eukaryota</taxon>
        <taxon>Viridiplantae</taxon>
        <taxon>Chlorophyta</taxon>
        <taxon>core chlorophytes</taxon>
        <taxon>Trebouxiophyceae</taxon>
        <taxon>Chlorellales</taxon>
        <taxon>Chlorellaceae</taxon>
        <taxon>Auxenochlorella</taxon>
    </lineage>
</organism>
<feature type="non-terminal residue" evidence="2">
    <location>
        <position position="1"/>
    </location>
</feature>
<feature type="compositionally biased region" description="Basic residues" evidence="1">
    <location>
        <begin position="351"/>
        <end position="362"/>
    </location>
</feature>
<evidence type="ECO:0000313" key="2">
    <source>
        <dbReference type="EMBL" id="JAT71554.1"/>
    </source>
</evidence>
<gene>
    <name evidence="2" type="ORF">g.58508</name>
</gene>
<feature type="compositionally biased region" description="Basic residues" evidence="1">
    <location>
        <begin position="458"/>
        <end position="470"/>
    </location>
</feature>
<feature type="compositionally biased region" description="Basic residues" evidence="1">
    <location>
        <begin position="309"/>
        <end position="328"/>
    </location>
</feature>
<evidence type="ECO:0000256" key="1">
    <source>
        <dbReference type="SAM" id="MobiDB-lite"/>
    </source>
</evidence>
<feature type="compositionally biased region" description="Low complexity" evidence="1">
    <location>
        <begin position="193"/>
        <end position="202"/>
    </location>
</feature>
<dbReference type="EMBL" id="GDKF01007068">
    <property type="protein sequence ID" value="JAT71554.1"/>
    <property type="molecule type" value="Transcribed_RNA"/>
</dbReference>
<feature type="compositionally biased region" description="Low complexity" evidence="1">
    <location>
        <begin position="241"/>
        <end position="264"/>
    </location>
</feature>
<feature type="compositionally biased region" description="Pro residues" evidence="1">
    <location>
        <begin position="521"/>
        <end position="534"/>
    </location>
</feature>
<feature type="compositionally biased region" description="Gly residues" evidence="1">
    <location>
        <begin position="423"/>
        <end position="432"/>
    </location>
</feature>
<feature type="compositionally biased region" description="Low complexity" evidence="1">
    <location>
        <begin position="446"/>
        <end position="457"/>
    </location>
</feature>
<name>A0A1D1ZX82_AUXPR</name>